<dbReference type="InterPro" id="IPR010982">
    <property type="entry name" value="Lambda_DNA-bd_dom_sf"/>
</dbReference>
<dbReference type="EMBL" id="JAGSOV010000055">
    <property type="protein sequence ID" value="MCO1658493.1"/>
    <property type="molecule type" value="Genomic_DNA"/>
</dbReference>
<proteinExistence type="predicted"/>
<evidence type="ECO:0000256" key="1">
    <source>
        <dbReference type="ARBA" id="ARBA00023015"/>
    </source>
</evidence>
<dbReference type="GO" id="GO:0003677">
    <property type="term" value="F:DNA binding"/>
    <property type="evidence" value="ECO:0007669"/>
    <property type="project" value="UniProtKB-KW"/>
</dbReference>
<keyword evidence="2 5" id="KW-0238">DNA-binding</keyword>
<dbReference type="CDD" id="cd01574">
    <property type="entry name" value="PBP1_LacI"/>
    <property type="match status" value="1"/>
</dbReference>
<keyword evidence="3" id="KW-0804">Transcription</keyword>
<organism evidence="5 6">
    <name type="scientific">Pseudonocardia humida</name>
    <dbReference type="NCBI Taxonomy" id="2800819"/>
    <lineage>
        <taxon>Bacteria</taxon>
        <taxon>Bacillati</taxon>
        <taxon>Actinomycetota</taxon>
        <taxon>Actinomycetes</taxon>
        <taxon>Pseudonocardiales</taxon>
        <taxon>Pseudonocardiaceae</taxon>
        <taxon>Pseudonocardia</taxon>
    </lineage>
</organism>
<dbReference type="PROSITE" id="PS00356">
    <property type="entry name" value="HTH_LACI_1"/>
    <property type="match status" value="1"/>
</dbReference>
<comment type="caution">
    <text evidence="5">The sequence shown here is derived from an EMBL/GenBank/DDBJ whole genome shotgun (WGS) entry which is preliminary data.</text>
</comment>
<dbReference type="Gene3D" id="3.40.50.2300">
    <property type="match status" value="2"/>
</dbReference>
<dbReference type="InterPro" id="IPR000843">
    <property type="entry name" value="HTH_LacI"/>
</dbReference>
<evidence type="ECO:0000256" key="3">
    <source>
        <dbReference type="ARBA" id="ARBA00023163"/>
    </source>
</evidence>
<keyword evidence="1" id="KW-0805">Transcription regulation</keyword>
<dbReference type="PANTHER" id="PTHR30146">
    <property type="entry name" value="LACI-RELATED TRANSCRIPTIONAL REPRESSOR"/>
    <property type="match status" value="1"/>
</dbReference>
<dbReference type="InterPro" id="IPR028082">
    <property type="entry name" value="Peripla_BP_I"/>
</dbReference>
<dbReference type="InterPro" id="IPR046335">
    <property type="entry name" value="LacI/GalR-like_sensor"/>
</dbReference>
<gene>
    <name evidence="5" type="ORF">KDL28_25845</name>
</gene>
<dbReference type="PRINTS" id="PR00036">
    <property type="entry name" value="HTHLACI"/>
</dbReference>
<dbReference type="PANTHER" id="PTHR30146:SF109">
    <property type="entry name" value="HTH-TYPE TRANSCRIPTIONAL REGULATOR GALS"/>
    <property type="match status" value="1"/>
</dbReference>
<dbReference type="SMART" id="SM00354">
    <property type="entry name" value="HTH_LACI"/>
    <property type="match status" value="1"/>
</dbReference>
<name>A0ABT1A659_9PSEU</name>
<protein>
    <submittedName>
        <fullName evidence="5">LacI family DNA-binding transcriptional regulator</fullName>
    </submittedName>
</protein>
<feature type="domain" description="HTH lacI-type" evidence="4">
    <location>
        <begin position="11"/>
        <end position="65"/>
    </location>
</feature>
<dbReference type="Proteomes" id="UP001165283">
    <property type="component" value="Unassembled WGS sequence"/>
</dbReference>
<sequence>MGVEAGPAREPSIIDVARRAGVSHQTVSRVLNGHPHVREGTRHKVLSAIGELGYRPNRAARALVTGRSQVLGVVAPRTTLFGPVSLLAAFEEQAAEAGFTVIVARLRTFDQASTGNAVRRLLDQRVAGMAVIAPVASAIDALRELPSGVPIVTVDSGPDRLRPAVNVDQAEGARLATQHLLDAGHATVWHVSGPSDWFDAAERMAGWSDTLRRAGLEPPPVVPADWTSAAGYRAGQLLGRMPEVTAVFAANDSLALGLLRALHELGRSVPDQVSVVGFDDIPEAEFLVPPLTTVRQDFESVARQGLDLLLAQLELRDGQESRIIAPVLVERASVAPPAAQG</sequence>
<accession>A0ABT1A659</accession>
<evidence type="ECO:0000313" key="6">
    <source>
        <dbReference type="Proteomes" id="UP001165283"/>
    </source>
</evidence>
<dbReference type="SUPFAM" id="SSF53822">
    <property type="entry name" value="Periplasmic binding protein-like I"/>
    <property type="match status" value="1"/>
</dbReference>
<evidence type="ECO:0000313" key="5">
    <source>
        <dbReference type="EMBL" id="MCO1658493.1"/>
    </source>
</evidence>
<evidence type="ECO:0000259" key="4">
    <source>
        <dbReference type="PROSITE" id="PS50932"/>
    </source>
</evidence>
<dbReference type="SUPFAM" id="SSF47413">
    <property type="entry name" value="lambda repressor-like DNA-binding domains"/>
    <property type="match status" value="1"/>
</dbReference>
<dbReference type="Pfam" id="PF00356">
    <property type="entry name" value="LacI"/>
    <property type="match status" value="1"/>
</dbReference>
<dbReference type="CDD" id="cd01392">
    <property type="entry name" value="HTH_LacI"/>
    <property type="match status" value="1"/>
</dbReference>
<dbReference type="Pfam" id="PF13377">
    <property type="entry name" value="Peripla_BP_3"/>
    <property type="match status" value="1"/>
</dbReference>
<dbReference type="PROSITE" id="PS50932">
    <property type="entry name" value="HTH_LACI_2"/>
    <property type="match status" value="1"/>
</dbReference>
<reference evidence="5" key="1">
    <citation type="submission" date="2021-04" db="EMBL/GenBank/DDBJ databases">
        <title>Pseudonocardia sp. nov., isolated from sandy soil of mangrove forest.</title>
        <authorList>
            <person name="Zan Z."/>
            <person name="Huang R."/>
            <person name="Liu W."/>
        </authorList>
    </citation>
    <scope>NUCLEOTIDE SEQUENCE</scope>
    <source>
        <strain evidence="5">S2-4</strain>
    </source>
</reference>
<dbReference type="Gene3D" id="1.10.260.40">
    <property type="entry name" value="lambda repressor-like DNA-binding domains"/>
    <property type="match status" value="1"/>
</dbReference>
<keyword evidence="6" id="KW-1185">Reference proteome</keyword>
<evidence type="ECO:0000256" key="2">
    <source>
        <dbReference type="ARBA" id="ARBA00023125"/>
    </source>
</evidence>